<dbReference type="Proteomes" id="UP000029981">
    <property type="component" value="Chromosome 3"/>
</dbReference>
<feature type="region of interest" description="Disordered" evidence="1">
    <location>
        <begin position="1"/>
        <end position="29"/>
    </location>
</feature>
<reference evidence="2 3" key="3">
    <citation type="journal article" date="2010" name="BMC Genomics">
        <title>Transcriptome sequencing and comparative analysis of cucumber flowers with different sex types.</title>
        <authorList>
            <person name="Guo S."/>
            <person name="Zheng Y."/>
            <person name="Joung J.G."/>
            <person name="Liu S."/>
            <person name="Zhang Z."/>
            <person name="Crasta O.R."/>
            <person name="Sobral B.W."/>
            <person name="Xu Y."/>
            <person name="Huang S."/>
            <person name="Fei Z."/>
        </authorList>
    </citation>
    <scope>NUCLEOTIDE SEQUENCE [LARGE SCALE GENOMIC DNA]</scope>
    <source>
        <strain evidence="3">cv. 9930</strain>
    </source>
</reference>
<organism evidence="2 3">
    <name type="scientific">Cucumis sativus</name>
    <name type="common">Cucumber</name>
    <dbReference type="NCBI Taxonomy" id="3659"/>
    <lineage>
        <taxon>Eukaryota</taxon>
        <taxon>Viridiplantae</taxon>
        <taxon>Streptophyta</taxon>
        <taxon>Embryophyta</taxon>
        <taxon>Tracheophyta</taxon>
        <taxon>Spermatophyta</taxon>
        <taxon>Magnoliopsida</taxon>
        <taxon>eudicotyledons</taxon>
        <taxon>Gunneridae</taxon>
        <taxon>Pentapetalae</taxon>
        <taxon>rosids</taxon>
        <taxon>fabids</taxon>
        <taxon>Cucurbitales</taxon>
        <taxon>Cucurbitaceae</taxon>
        <taxon>Benincaseae</taxon>
        <taxon>Cucumis</taxon>
    </lineage>
</organism>
<reference evidence="2 3" key="4">
    <citation type="journal article" date="2011" name="BMC Genomics">
        <title>RNA-Seq improves annotation of protein-coding genes in the cucumber genome.</title>
        <authorList>
            <person name="Li Z."/>
            <person name="Zhang Z."/>
            <person name="Yan P."/>
            <person name="Huang S."/>
            <person name="Fei Z."/>
            <person name="Lin K."/>
        </authorList>
    </citation>
    <scope>NUCLEOTIDE SEQUENCE [LARGE SCALE GENOMIC DNA]</scope>
    <source>
        <strain evidence="3">cv. 9930</strain>
    </source>
</reference>
<dbReference type="AlphaFoldDB" id="A0A0A0L9P3"/>
<keyword evidence="3" id="KW-1185">Reference proteome</keyword>
<feature type="compositionally biased region" description="Basic and acidic residues" evidence="1">
    <location>
        <begin position="8"/>
        <end position="25"/>
    </location>
</feature>
<accession>A0A0A0L9P3</accession>
<evidence type="ECO:0000313" key="3">
    <source>
        <dbReference type="Proteomes" id="UP000029981"/>
    </source>
</evidence>
<reference evidence="2 3" key="1">
    <citation type="journal article" date="2009" name="Nat. Genet.">
        <title>The genome of the cucumber, Cucumis sativus L.</title>
        <authorList>
            <person name="Huang S."/>
            <person name="Li R."/>
            <person name="Zhang Z."/>
            <person name="Li L."/>
            <person name="Gu X."/>
            <person name="Fan W."/>
            <person name="Lucas W.J."/>
            <person name="Wang X."/>
            <person name="Xie B."/>
            <person name="Ni P."/>
            <person name="Ren Y."/>
            <person name="Zhu H."/>
            <person name="Li J."/>
            <person name="Lin K."/>
            <person name="Jin W."/>
            <person name="Fei Z."/>
            <person name="Li G."/>
            <person name="Staub J."/>
            <person name="Kilian A."/>
            <person name="van der Vossen E.A."/>
            <person name="Wu Y."/>
            <person name="Guo J."/>
            <person name="He J."/>
            <person name="Jia Z."/>
            <person name="Ren Y."/>
            <person name="Tian G."/>
            <person name="Lu Y."/>
            <person name="Ruan J."/>
            <person name="Qian W."/>
            <person name="Wang M."/>
            <person name="Huang Q."/>
            <person name="Li B."/>
            <person name="Xuan Z."/>
            <person name="Cao J."/>
            <person name="Asan"/>
            <person name="Wu Z."/>
            <person name="Zhang J."/>
            <person name="Cai Q."/>
            <person name="Bai Y."/>
            <person name="Zhao B."/>
            <person name="Han Y."/>
            <person name="Li Y."/>
            <person name="Li X."/>
            <person name="Wang S."/>
            <person name="Shi Q."/>
            <person name="Liu S."/>
            <person name="Cho W.K."/>
            <person name="Kim J.Y."/>
            <person name="Xu Y."/>
            <person name="Heller-Uszynska K."/>
            <person name="Miao H."/>
            <person name="Cheng Z."/>
            <person name="Zhang S."/>
            <person name="Wu J."/>
            <person name="Yang Y."/>
            <person name="Kang H."/>
            <person name="Li M."/>
            <person name="Liang H."/>
            <person name="Ren X."/>
            <person name="Shi Z."/>
            <person name="Wen M."/>
            <person name="Jian M."/>
            <person name="Yang H."/>
            <person name="Zhang G."/>
            <person name="Yang Z."/>
            <person name="Chen R."/>
            <person name="Liu S."/>
            <person name="Li J."/>
            <person name="Ma L."/>
            <person name="Liu H."/>
            <person name="Zhou Y."/>
            <person name="Zhao J."/>
            <person name="Fang X."/>
            <person name="Li G."/>
            <person name="Fang L."/>
            <person name="Li Y."/>
            <person name="Liu D."/>
            <person name="Zheng H."/>
            <person name="Zhang Y."/>
            <person name="Qin N."/>
            <person name="Li Z."/>
            <person name="Yang G."/>
            <person name="Yang S."/>
            <person name="Bolund L."/>
            <person name="Kristiansen K."/>
            <person name="Zheng H."/>
            <person name="Li S."/>
            <person name="Zhang X."/>
            <person name="Yang H."/>
            <person name="Wang J."/>
            <person name="Sun R."/>
            <person name="Zhang B."/>
            <person name="Jiang S."/>
            <person name="Wang J."/>
            <person name="Du Y."/>
            <person name="Li S."/>
        </authorList>
    </citation>
    <scope>NUCLEOTIDE SEQUENCE [LARGE SCALE GENOMIC DNA]</scope>
    <source>
        <strain evidence="3">cv. 9930</strain>
    </source>
</reference>
<dbReference type="Gramene" id="KGN57347">
    <property type="protein sequence ID" value="KGN57347"/>
    <property type="gene ID" value="Csa_3G180350"/>
</dbReference>
<name>A0A0A0L9P3_CUCSA</name>
<proteinExistence type="predicted"/>
<reference evidence="2 3" key="2">
    <citation type="journal article" date="2009" name="PLoS ONE">
        <title>An integrated genetic and cytogenetic map of the cucumber genome.</title>
        <authorList>
            <person name="Ren Y."/>
            <person name="Zhang Z."/>
            <person name="Liu J."/>
            <person name="Staub J.E."/>
            <person name="Han Y."/>
            <person name="Cheng Z."/>
            <person name="Li X."/>
            <person name="Lu J."/>
            <person name="Miao H."/>
            <person name="Kang H."/>
            <person name="Xie B."/>
            <person name="Gu X."/>
            <person name="Wang X."/>
            <person name="Du Y."/>
            <person name="Jin W."/>
            <person name="Huang S."/>
        </authorList>
    </citation>
    <scope>NUCLEOTIDE SEQUENCE [LARGE SCALE GENOMIC DNA]</scope>
    <source>
        <strain evidence="3">cv. 9930</strain>
    </source>
</reference>
<dbReference type="EMBL" id="CM002924">
    <property type="protein sequence ID" value="KGN57347.1"/>
    <property type="molecule type" value="Genomic_DNA"/>
</dbReference>
<sequence>MASNELNEETKLEKKPEISYKRGKEEDSEGNLGYVVVGSGNCNQVVTGCIDEPVILSPTTPGQSLNTCLCSDRET</sequence>
<evidence type="ECO:0000256" key="1">
    <source>
        <dbReference type="SAM" id="MobiDB-lite"/>
    </source>
</evidence>
<evidence type="ECO:0000313" key="2">
    <source>
        <dbReference type="EMBL" id="KGN57347.1"/>
    </source>
</evidence>
<protein>
    <submittedName>
        <fullName evidence="2">Uncharacterized protein</fullName>
    </submittedName>
</protein>
<gene>
    <name evidence="2" type="ORF">Csa_3G180350</name>
</gene>